<evidence type="ECO:0000256" key="6">
    <source>
        <dbReference type="ARBA" id="ARBA00022840"/>
    </source>
</evidence>
<dbReference type="InterPro" id="IPR000719">
    <property type="entry name" value="Prot_kinase_dom"/>
</dbReference>
<gene>
    <name evidence="8" type="ORF">RhiirA4_476738</name>
</gene>
<dbReference type="InterPro" id="IPR020635">
    <property type="entry name" value="Tyr_kinase_cat_dom"/>
</dbReference>
<dbReference type="InterPro" id="IPR050940">
    <property type="entry name" value="Actin_reg-Ser/Thr_kinase"/>
</dbReference>
<evidence type="ECO:0000256" key="4">
    <source>
        <dbReference type="ARBA" id="ARBA00022741"/>
    </source>
</evidence>
<dbReference type="SMART" id="SM00219">
    <property type="entry name" value="TyrKc"/>
    <property type="match status" value="1"/>
</dbReference>
<evidence type="ECO:0000313" key="9">
    <source>
        <dbReference type="Proteomes" id="UP000234323"/>
    </source>
</evidence>
<accession>A0A2I1HC87</accession>
<dbReference type="AlphaFoldDB" id="A0A2I1HC87"/>
<name>A0A2I1HC87_9GLOM</name>
<dbReference type="Gene3D" id="1.10.510.10">
    <property type="entry name" value="Transferase(Phosphotransferase) domain 1"/>
    <property type="match status" value="1"/>
</dbReference>
<dbReference type="SUPFAM" id="SSF56112">
    <property type="entry name" value="Protein kinase-like (PK-like)"/>
    <property type="match status" value="1"/>
</dbReference>
<dbReference type="Pfam" id="PF07714">
    <property type="entry name" value="PK_Tyr_Ser-Thr"/>
    <property type="match status" value="1"/>
</dbReference>
<comment type="caution">
    <text evidence="8">The sequence shown here is derived from an EMBL/GenBank/DDBJ whole genome shotgun (WGS) entry which is preliminary data.</text>
</comment>
<keyword evidence="9" id="KW-1185">Reference proteome</keyword>
<protein>
    <submittedName>
        <fullName evidence="8">Kinase-like protein</fullName>
    </submittedName>
</protein>
<proteinExistence type="inferred from homology"/>
<dbReference type="PROSITE" id="PS50011">
    <property type="entry name" value="PROTEIN_KINASE_DOM"/>
    <property type="match status" value="1"/>
</dbReference>
<evidence type="ECO:0000313" key="8">
    <source>
        <dbReference type="EMBL" id="PKY56440.1"/>
    </source>
</evidence>
<evidence type="ECO:0000256" key="1">
    <source>
        <dbReference type="ARBA" id="ARBA00005843"/>
    </source>
</evidence>
<dbReference type="InterPro" id="IPR001245">
    <property type="entry name" value="Ser-Thr/Tyr_kinase_cat_dom"/>
</dbReference>
<dbReference type="GO" id="GO:0004713">
    <property type="term" value="F:protein tyrosine kinase activity"/>
    <property type="evidence" value="ECO:0007669"/>
    <property type="project" value="InterPro"/>
</dbReference>
<evidence type="ECO:0000256" key="3">
    <source>
        <dbReference type="ARBA" id="ARBA00022679"/>
    </source>
</evidence>
<organism evidence="8 9">
    <name type="scientific">Rhizophagus irregularis</name>
    <dbReference type="NCBI Taxonomy" id="588596"/>
    <lineage>
        <taxon>Eukaryota</taxon>
        <taxon>Fungi</taxon>
        <taxon>Fungi incertae sedis</taxon>
        <taxon>Mucoromycota</taxon>
        <taxon>Glomeromycotina</taxon>
        <taxon>Glomeromycetes</taxon>
        <taxon>Glomerales</taxon>
        <taxon>Glomeraceae</taxon>
        <taxon>Rhizophagus</taxon>
    </lineage>
</organism>
<keyword evidence="2" id="KW-0723">Serine/threonine-protein kinase</keyword>
<evidence type="ECO:0000256" key="5">
    <source>
        <dbReference type="ARBA" id="ARBA00022777"/>
    </source>
</evidence>
<evidence type="ECO:0000259" key="7">
    <source>
        <dbReference type="PROSITE" id="PS50011"/>
    </source>
</evidence>
<dbReference type="VEuPathDB" id="FungiDB:FUN_005346"/>
<evidence type="ECO:0000256" key="2">
    <source>
        <dbReference type="ARBA" id="ARBA00022527"/>
    </source>
</evidence>
<dbReference type="PANTHER" id="PTHR46485:SF5">
    <property type="entry name" value="CENTER DIVIDER, ISOFORM A"/>
    <property type="match status" value="1"/>
</dbReference>
<dbReference type="EMBL" id="LLXI01002183">
    <property type="protein sequence ID" value="PKY56440.1"/>
    <property type="molecule type" value="Genomic_DNA"/>
</dbReference>
<sequence length="153" mass="17793">MTSVKEWIEEKIKNGRRFGIVNKAIPYKKNSGKNSVKIQKRKHNEFNDELVKELKLLREVDNLNINHFLGIIKDSEYYILVVLEYANGGNLKGYLNKNLEWNDKIRMVLDITTGLKFLHFKEIIHRLALKDILVNNGKLIIADFGLSKKLAEV</sequence>
<dbReference type="Proteomes" id="UP000234323">
    <property type="component" value="Unassembled WGS sequence"/>
</dbReference>
<keyword evidence="6" id="KW-0067">ATP-binding</keyword>
<dbReference type="GO" id="GO:0004674">
    <property type="term" value="F:protein serine/threonine kinase activity"/>
    <property type="evidence" value="ECO:0007669"/>
    <property type="project" value="UniProtKB-KW"/>
</dbReference>
<keyword evidence="3" id="KW-0808">Transferase</keyword>
<feature type="domain" description="Protein kinase" evidence="7">
    <location>
        <begin position="7"/>
        <end position="153"/>
    </location>
</feature>
<dbReference type="InterPro" id="IPR011009">
    <property type="entry name" value="Kinase-like_dom_sf"/>
</dbReference>
<dbReference type="GO" id="GO:0005524">
    <property type="term" value="F:ATP binding"/>
    <property type="evidence" value="ECO:0007669"/>
    <property type="project" value="UniProtKB-KW"/>
</dbReference>
<keyword evidence="5 8" id="KW-0418">Kinase</keyword>
<dbReference type="PANTHER" id="PTHR46485">
    <property type="entry name" value="LIM DOMAIN KINASE 1"/>
    <property type="match status" value="1"/>
</dbReference>
<keyword evidence="4" id="KW-0547">Nucleotide-binding</keyword>
<comment type="similarity">
    <text evidence="1">Belongs to the protein kinase superfamily. TKL Ser/Thr protein kinase family.</text>
</comment>
<reference evidence="8 9" key="1">
    <citation type="submission" date="2015-10" db="EMBL/GenBank/DDBJ databases">
        <title>Genome analyses suggest a sexual origin of heterokaryosis in a supposedly ancient asexual fungus.</title>
        <authorList>
            <person name="Ropars J."/>
            <person name="Sedzielewska K."/>
            <person name="Noel J."/>
            <person name="Charron P."/>
            <person name="Farinelli L."/>
            <person name="Marton T."/>
            <person name="Kruger M."/>
            <person name="Pelin A."/>
            <person name="Brachmann A."/>
            <person name="Corradi N."/>
        </authorList>
    </citation>
    <scope>NUCLEOTIDE SEQUENCE [LARGE SCALE GENOMIC DNA]</scope>
    <source>
        <strain evidence="8 9">A4</strain>
    </source>
</reference>